<keyword evidence="2" id="KW-1185">Reference proteome</keyword>
<gene>
    <name evidence="1" type="ORF">N3K66_008483</name>
</gene>
<organism evidence="1 2">
    <name type="scientific">Trichothecium roseum</name>
    <dbReference type="NCBI Taxonomy" id="47278"/>
    <lineage>
        <taxon>Eukaryota</taxon>
        <taxon>Fungi</taxon>
        <taxon>Dikarya</taxon>
        <taxon>Ascomycota</taxon>
        <taxon>Pezizomycotina</taxon>
        <taxon>Sordariomycetes</taxon>
        <taxon>Hypocreomycetidae</taxon>
        <taxon>Hypocreales</taxon>
        <taxon>Hypocreales incertae sedis</taxon>
        <taxon>Trichothecium</taxon>
    </lineage>
</organism>
<name>A0ACC0URN5_9HYPO</name>
<proteinExistence type="predicted"/>
<evidence type="ECO:0000313" key="2">
    <source>
        <dbReference type="Proteomes" id="UP001163324"/>
    </source>
</evidence>
<dbReference type="Proteomes" id="UP001163324">
    <property type="component" value="Chromosome 9"/>
</dbReference>
<sequence length="496" mass="55662">MAEVASTMPPLMHPQVYYTEIARKYDLEGVFYIDLWPVAPSSVVLNDPDLLDEVCVAHPLRQHRLAELASAAIIGPNSIVTANGAIWKKLHQAMAPAFSWSHIRNLTGMIIDECELFHQTLAAHADKGKAFSMEEAAGKLIFDVVARAVFDFSLNAQTTGSVYLDDLKEMIKLAEGQFQDPAVIYNPLVRYRVWKRRRQILGRLHPSMVGKIYQRLERLRSQKTVPSRKDPHCILDLMLTEHVLDSDGKAKTGPIPPSDIGLLLTNIKGALIGGNGTTNDSTCFLLMLLSKEPKVVAKLRREHDQVFGEGCDKTKETLLAFPEKLQELPYTDAVMQESLRMFPVGFGLREADPGATIQYRGRKYPIGDGLSVALNGQDLHYNPRFFPDPTAFRPDRWRASAGSAEEVPRSYFRTFSRGQRGCLGKNLALNEMKIILLLTLRYFDFKCAGLKPNKRPRTVHTDLDTVFGDIVFQELGMEAKPRGGMMMTVHRVQKLA</sequence>
<accession>A0ACC0URN5</accession>
<comment type="caution">
    <text evidence="1">The sequence shown here is derived from an EMBL/GenBank/DDBJ whole genome shotgun (WGS) entry which is preliminary data.</text>
</comment>
<evidence type="ECO:0000313" key="1">
    <source>
        <dbReference type="EMBL" id="KAI9896311.1"/>
    </source>
</evidence>
<reference evidence="1" key="1">
    <citation type="submission" date="2022-10" db="EMBL/GenBank/DDBJ databases">
        <title>Complete Genome of Trichothecium roseum strain YXFP-22015, a Plant Pathogen Isolated from Citrus.</title>
        <authorList>
            <person name="Wang Y."/>
            <person name="Zhu L."/>
        </authorList>
    </citation>
    <scope>NUCLEOTIDE SEQUENCE</scope>
    <source>
        <strain evidence="1">YXFP-22015</strain>
    </source>
</reference>
<dbReference type="EMBL" id="CM047948">
    <property type="protein sequence ID" value="KAI9896311.1"/>
    <property type="molecule type" value="Genomic_DNA"/>
</dbReference>
<protein>
    <submittedName>
        <fullName evidence="1">Uncharacterized protein</fullName>
    </submittedName>
</protein>